<dbReference type="RefSeq" id="WP_009137410.1">
    <property type="nucleotide sequence ID" value="NZ_JH594596.1"/>
</dbReference>
<keyword evidence="1" id="KW-1133">Transmembrane helix</keyword>
<reference evidence="2 3" key="1">
    <citation type="submission" date="2012-01" db="EMBL/GenBank/DDBJ databases">
        <title>The Genome Sequence of Odoribacter laneus YIT 12061.</title>
        <authorList>
            <consortium name="The Broad Institute Genome Sequencing Platform"/>
            <person name="Earl A."/>
            <person name="Ward D."/>
            <person name="Feldgarden M."/>
            <person name="Gevers D."/>
            <person name="Morotomi M."/>
            <person name="Young S.K."/>
            <person name="Zeng Q."/>
            <person name="Gargeya S."/>
            <person name="Fitzgerald M."/>
            <person name="Haas B."/>
            <person name="Abouelleil A."/>
            <person name="Alvarado L."/>
            <person name="Arachchi H.M."/>
            <person name="Berlin A."/>
            <person name="Chapman S.B."/>
            <person name="Gearin G."/>
            <person name="Goldberg J."/>
            <person name="Griggs A."/>
            <person name="Gujja S."/>
            <person name="Hansen M."/>
            <person name="Heiman D."/>
            <person name="Howarth C."/>
            <person name="Larimer J."/>
            <person name="Lui A."/>
            <person name="MacDonald P.J.P."/>
            <person name="McCowen C."/>
            <person name="Montmayeur A."/>
            <person name="Murphy C."/>
            <person name="Neiman D."/>
            <person name="Pearson M."/>
            <person name="Priest M."/>
            <person name="Roberts A."/>
            <person name="Saif S."/>
            <person name="Shea T."/>
            <person name="Sisk P."/>
            <person name="Stolte C."/>
            <person name="Sykes S."/>
            <person name="Wortman J."/>
            <person name="Nusbaum C."/>
            <person name="Birren B."/>
        </authorList>
    </citation>
    <scope>NUCLEOTIDE SEQUENCE [LARGE SCALE GENOMIC DNA]</scope>
    <source>
        <strain evidence="2 3">YIT 12061</strain>
    </source>
</reference>
<protein>
    <submittedName>
        <fullName evidence="2">Uncharacterized protein</fullName>
    </submittedName>
</protein>
<accession>H1DIN4</accession>
<dbReference type="AlphaFoldDB" id="H1DIN4"/>
<dbReference type="PATRIC" id="fig|742817.3.peg.2422"/>
<dbReference type="eggNOG" id="ENOG503490R">
    <property type="taxonomic scope" value="Bacteria"/>
</dbReference>
<feature type="transmembrane region" description="Helical" evidence="1">
    <location>
        <begin position="47"/>
        <end position="65"/>
    </location>
</feature>
<dbReference type="EMBL" id="ADMC01000025">
    <property type="protein sequence ID" value="EHP46646.1"/>
    <property type="molecule type" value="Genomic_DNA"/>
</dbReference>
<feature type="transmembrane region" description="Helical" evidence="1">
    <location>
        <begin position="5"/>
        <end position="27"/>
    </location>
</feature>
<gene>
    <name evidence="2" type="ORF">HMPREF9449_02263</name>
</gene>
<feature type="transmembrane region" description="Helical" evidence="1">
    <location>
        <begin position="77"/>
        <end position="95"/>
    </location>
</feature>
<feature type="transmembrane region" description="Helical" evidence="1">
    <location>
        <begin position="115"/>
        <end position="138"/>
    </location>
</feature>
<sequence length="146" mass="16238">MTEKILKIITIVMFAITLVILGMFMFGGEVPDQLYSTPIHTGALLNWAYILFIIAIIAAIIFPIVRLFTRPKQAMKSFIGLVALAVVILFAYLLADGTPMQIVGYSGPDNVPSRLIFSDTIIYTMYFLFAGAIIAILATELLRKFR</sequence>
<proteinExistence type="predicted"/>
<comment type="caution">
    <text evidence="2">The sequence shown here is derived from an EMBL/GenBank/DDBJ whole genome shotgun (WGS) entry which is preliminary data.</text>
</comment>
<dbReference type="STRING" id="742817.HMPREF9449_02263"/>
<organism evidence="2 3">
    <name type="scientific">Odoribacter laneus YIT 12061</name>
    <dbReference type="NCBI Taxonomy" id="742817"/>
    <lineage>
        <taxon>Bacteria</taxon>
        <taxon>Pseudomonadati</taxon>
        <taxon>Bacteroidota</taxon>
        <taxon>Bacteroidia</taxon>
        <taxon>Bacteroidales</taxon>
        <taxon>Odoribacteraceae</taxon>
        <taxon>Odoribacter</taxon>
    </lineage>
</organism>
<keyword evidence="3" id="KW-1185">Reference proteome</keyword>
<name>H1DIN4_9BACT</name>
<keyword evidence="1" id="KW-0812">Transmembrane</keyword>
<evidence type="ECO:0000313" key="2">
    <source>
        <dbReference type="EMBL" id="EHP46646.1"/>
    </source>
</evidence>
<evidence type="ECO:0000313" key="3">
    <source>
        <dbReference type="Proteomes" id="UP000004892"/>
    </source>
</evidence>
<dbReference type="HOGENOM" id="CLU_140335_0_0_10"/>
<evidence type="ECO:0000256" key="1">
    <source>
        <dbReference type="SAM" id="Phobius"/>
    </source>
</evidence>
<dbReference type="GeneID" id="98069809"/>
<keyword evidence="1" id="KW-0472">Membrane</keyword>
<dbReference type="Proteomes" id="UP000004892">
    <property type="component" value="Unassembled WGS sequence"/>
</dbReference>